<name>A0ABR3VEF9_HUMIN</name>
<dbReference type="EMBL" id="JAZGSY010000024">
    <property type="protein sequence ID" value="KAL1843094.1"/>
    <property type="molecule type" value="Genomic_DNA"/>
</dbReference>
<evidence type="ECO:0000259" key="2">
    <source>
        <dbReference type="Pfam" id="PF26061"/>
    </source>
</evidence>
<organism evidence="3 5">
    <name type="scientific">Humicola insolens</name>
    <name type="common">Soft-rot fungus</name>
    <dbReference type="NCBI Taxonomy" id="85995"/>
    <lineage>
        <taxon>Eukaryota</taxon>
        <taxon>Fungi</taxon>
        <taxon>Dikarya</taxon>
        <taxon>Ascomycota</taxon>
        <taxon>Pezizomycotina</taxon>
        <taxon>Sordariomycetes</taxon>
        <taxon>Sordariomycetidae</taxon>
        <taxon>Sordariales</taxon>
        <taxon>Chaetomiaceae</taxon>
        <taxon>Mycothermus</taxon>
    </lineage>
</organism>
<dbReference type="InterPro" id="IPR058334">
    <property type="entry name" value="DUF8021"/>
</dbReference>
<dbReference type="Proteomes" id="UP001583172">
    <property type="component" value="Unassembled WGS sequence"/>
</dbReference>
<dbReference type="Pfam" id="PF26061">
    <property type="entry name" value="DUF8021"/>
    <property type="match status" value="1"/>
</dbReference>
<keyword evidence="1" id="KW-0732">Signal</keyword>
<proteinExistence type="predicted"/>
<evidence type="ECO:0000256" key="1">
    <source>
        <dbReference type="SAM" id="SignalP"/>
    </source>
</evidence>
<reference evidence="3" key="2">
    <citation type="submission" date="2024-01" db="EMBL/GenBank/DDBJ databases">
        <authorList>
            <consortium name="Lawrence Berkeley National Laboratory"/>
            <person name="Steindorff A.S."/>
            <person name="Aguilar-pontes M.V."/>
            <person name="Robinson A.J."/>
            <person name="Andreopoulos B."/>
            <person name="LaButti K."/>
            <person name="Kuo A."/>
            <person name="Mondo S."/>
            <person name="Riley R."/>
            <person name="Otillar R."/>
            <person name="Haridas S."/>
            <person name="Lipzen A."/>
            <person name="Grimwood J."/>
            <person name="Schmutz J."/>
            <person name="Clum A."/>
            <person name="Conant G."/>
            <person name="Drula E."/>
            <person name="Henrissat B."/>
            <person name="Hansel C."/>
            <person name="Singer S."/>
            <person name="de Vries R."/>
            <person name="Natvig D."/>
            <person name="Powell A.J."/>
            <person name="Tsang A."/>
            <person name="Grigoriev I.V."/>
        </authorList>
    </citation>
    <scope>NUCLEOTIDE SEQUENCE</scope>
    <source>
        <strain evidence="3">CBS 620.91</strain>
    </source>
</reference>
<evidence type="ECO:0000313" key="3">
    <source>
        <dbReference type="EMBL" id="KAL1840255.1"/>
    </source>
</evidence>
<feature type="domain" description="DUF8021" evidence="2">
    <location>
        <begin position="164"/>
        <end position="231"/>
    </location>
</feature>
<reference evidence="3 5" key="1">
    <citation type="journal article" date="2024" name="Commun. Biol.">
        <title>Comparative genomic analysis of thermophilic fungi reveals convergent evolutionary adaptations and gene losses.</title>
        <authorList>
            <person name="Steindorff A.S."/>
            <person name="Aguilar-Pontes M.V."/>
            <person name="Robinson A.J."/>
            <person name="Andreopoulos B."/>
            <person name="LaButti K."/>
            <person name="Kuo A."/>
            <person name="Mondo S."/>
            <person name="Riley R."/>
            <person name="Otillar R."/>
            <person name="Haridas S."/>
            <person name="Lipzen A."/>
            <person name="Grimwood J."/>
            <person name="Schmutz J."/>
            <person name="Clum A."/>
            <person name="Reid I.D."/>
            <person name="Moisan M.C."/>
            <person name="Butler G."/>
            <person name="Nguyen T.T.M."/>
            <person name="Dewar K."/>
            <person name="Conant G."/>
            <person name="Drula E."/>
            <person name="Henrissat B."/>
            <person name="Hansel C."/>
            <person name="Singer S."/>
            <person name="Hutchinson M.I."/>
            <person name="de Vries R.P."/>
            <person name="Natvig D.O."/>
            <person name="Powell A.J."/>
            <person name="Tsang A."/>
            <person name="Grigoriev I.V."/>
        </authorList>
    </citation>
    <scope>NUCLEOTIDE SEQUENCE [LARGE SCALE GENOMIC DNA]</scope>
    <source>
        <strain evidence="3 5">CBS 620.91</strain>
    </source>
</reference>
<feature type="signal peptide" evidence="1">
    <location>
        <begin position="1"/>
        <end position="23"/>
    </location>
</feature>
<gene>
    <name evidence="4" type="ORF">VTJ49DRAFT_3041</name>
    <name evidence="3" type="ORF">VTJ49DRAFT_686</name>
</gene>
<sequence length="257" mass="28301">MAISTRLHVLGTMLGSAVQHALGHPLVLSAPACDRSTLARAADAYIAAQAAGGVGLLVDIVADGWEYEENIVRKDVRSGVLSKSLKIDHRRTIYDLVACATYTEVIGADPADPYVIGTQIRHDEDSLATLIDSIATTTNSWLFNAQRTLEYVLQETWDPIPKDRRDSREFIKAASDAYLDMWSNDTAADAVPWRTPCARLEGGVYTGRGRPDDSCKAGIPTNTSQAPNIRRRHEFRLEGGKLRVELVWILTYAYGLE</sequence>
<protein>
    <recommendedName>
        <fullName evidence="2">DUF8021 domain-containing protein</fullName>
    </recommendedName>
</protein>
<comment type="caution">
    <text evidence="3">The sequence shown here is derived from an EMBL/GenBank/DDBJ whole genome shotgun (WGS) entry which is preliminary data.</text>
</comment>
<evidence type="ECO:0000313" key="4">
    <source>
        <dbReference type="EMBL" id="KAL1843094.1"/>
    </source>
</evidence>
<feature type="chain" id="PRO_5045031819" description="DUF8021 domain-containing protein" evidence="1">
    <location>
        <begin position="24"/>
        <end position="257"/>
    </location>
</feature>
<dbReference type="EMBL" id="JAZGSY010000121">
    <property type="protein sequence ID" value="KAL1840255.1"/>
    <property type="molecule type" value="Genomic_DNA"/>
</dbReference>
<keyword evidence="5" id="KW-1185">Reference proteome</keyword>
<evidence type="ECO:0000313" key="5">
    <source>
        <dbReference type="Proteomes" id="UP001583172"/>
    </source>
</evidence>
<accession>A0ABR3VEF9</accession>